<comment type="caution">
    <text evidence="1">The sequence shown here is derived from an EMBL/GenBank/DDBJ whole genome shotgun (WGS) entry which is preliminary data.</text>
</comment>
<evidence type="ECO:0000313" key="1">
    <source>
        <dbReference type="EMBL" id="GMK56288.1"/>
    </source>
</evidence>
<organism evidence="1 2">
    <name type="scientific">Cutaneotrichosporon spelunceum</name>
    <dbReference type="NCBI Taxonomy" id="1672016"/>
    <lineage>
        <taxon>Eukaryota</taxon>
        <taxon>Fungi</taxon>
        <taxon>Dikarya</taxon>
        <taxon>Basidiomycota</taxon>
        <taxon>Agaricomycotina</taxon>
        <taxon>Tremellomycetes</taxon>
        <taxon>Trichosporonales</taxon>
        <taxon>Trichosporonaceae</taxon>
        <taxon>Cutaneotrichosporon</taxon>
    </lineage>
</organism>
<accession>A0AAD3YBN5</accession>
<proteinExistence type="predicted"/>
<dbReference type="EMBL" id="BTCM01000003">
    <property type="protein sequence ID" value="GMK56288.1"/>
    <property type="molecule type" value="Genomic_DNA"/>
</dbReference>
<protein>
    <submittedName>
        <fullName evidence="1">Uncharacterized protein</fullName>
    </submittedName>
</protein>
<dbReference type="AlphaFoldDB" id="A0AAD3YBN5"/>
<reference evidence="1" key="1">
    <citation type="journal article" date="2023" name="BMC Genomics">
        <title>Chromosome-level genome assemblies of Cutaneotrichosporon spp. (Trichosporonales, Basidiomycota) reveal imbalanced evolution between nucleotide sequences and chromosome synteny.</title>
        <authorList>
            <person name="Kobayashi Y."/>
            <person name="Kayamori A."/>
            <person name="Aoki K."/>
            <person name="Shiwa Y."/>
            <person name="Matsutani M."/>
            <person name="Fujita N."/>
            <person name="Sugita T."/>
            <person name="Iwasaki W."/>
            <person name="Tanaka N."/>
            <person name="Takashima M."/>
        </authorList>
    </citation>
    <scope>NUCLEOTIDE SEQUENCE</scope>
    <source>
        <strain evidence="1">HIS016</strain>
    </source>
</reference>
<evidence type="ECO:0000313" key="2">
    <source>
        <dbReference type="Proteomes" id="UP001222932"/>
    </source>
</evidence>
<gene>
    <name evidence="1" type="ORF">CspeluHIS016_0301280</name>
</gene>
<keyword evidence="2" id="KW-1185">Reference proteome</keyword>
<dbReference type="Proteomes" id="UP001222932">
    <property type="component" value="Unassembled WGS sequence"/>
</dbReference>
<name>A0AAD3YBN5_9TREE</name>
<sequence>MQLSCCPPCYLAYVAGSLGFAAEELTATRCMFHTKRAQALLLAGDAGTIAAYFQTRARIKDCPGPVATKTGMTWYRPISGSVDAVCCEACFEDHVKANAWATRFEPTHSDGARGCAFALPSIRDGYIKLAPDHWDGWRRLVARRTSVIPCTSSDVKASSRKWYTVTPAITSLVICEACYLDKVTASHFAAHFVPHKVTDRHSLYMCDFSSLYFLFPFAVADDTGAWGKFQTAASRVMDCAMAQMRYSGPEQFWGLGSGPDGRESAWDVCEKCYASLFEVYGFDRFLHPRPPSASQRTRRHCDMCPGAPRKSEMLARLQEAAYAGTFSHFSEWARRATASRHYGHGRLEYSPAEGRRGT</sequence>
<reference evidence="1" key="2">
    <citation type="submission" date="2023-06" db="EMBL/GenBank/DDBJ databases">
        <authorList>
            <person name="Kobayashi Y."/>
            <person name="Kayamori A."/>
            <person name="Aoki K."/>
            <person name="Shiwa Y."/>
            <person name="Fujita N."/>
            <person name="Sugita T."/>
            <person name="Iwasaki W."/>
            <person name="Tanaka N."/>
            <person name="Takashima M."/>
        </authorList>
    </citation>
    <scope>NUCLEOTIDE SEQUENCE</scope>
    <source>
        <strain evidence="1">HIS016</strain>
    </source>
</reference>